<dbReference type="PANTHER" id="PTHR48111:SF22">
    <property type="entry name" value="REGULATOR OF RPOS"/>
    <property type="match status" value="1"/>
</dbReference>
<dbReference type="SUPFAM" id="SSF52172">
    <property type="entry name" value="CheY-like"/>
    <property type="match status" value="1"/>
</dbReference>
<dbReference type="GO" id="GO:0005829">
    <property type="term" value="C:cytosol"/>
    <property type="evidence" value="ECO:0007669"/>
    <property type="project" value="TreeGrafter"/>
</dbReference>
<dbReference type="Proteomes" id="UP000267268">
    <property type="component" value="Chromosome 1"/>
</dbReference>
<reference evidence="10 11" key="1">
    <citation type="submission" date="2018-12" db="EMBL/GenBank/DDBJ databases">
        <title>Flammeovirga pectinis sp. nov., isolated from the gut of the Korean scallop, Patinopecten yessoensis.</title>
        <authorList>
            <person name="Bae J.-W."/>
            <person name="Jeong Y.-S."/>
            <person name="Kang W."/>
        </authorList>
    </citation>
    <scope>NUCLEOTIDE SEQUENCE [LARGE SCALE GENOMIC DNA]</scope>
    <source>
        <strain evidence="10 11">L12M1</strain>
    </source>
</reference>
<feature type="DNA-binding region" description="OmpR/PhoB-type" evidence="7">
    <location>
        <begin position="124"/>
        <end position="224"/>
    </location>
</feature>
<keyword evidence="11" id="KW-1185">Reference proteome</keyword>
<dbReference type="PROSITE" id="PS50110">
    <property type="entry name" value="RESPONSE_REGULATORY"/>
    <property type="match status" value="1"/>
</dbReference>
<evidence type="ECO:0000313" key="10">
    <source>
        <dbReference type="EMBL" id="AZQ61135.1"/>
    </source>
</evidence>
<dbReference type="KEGG" id="fll:EI427_02545"/>
<evidence type="ECO:0000259" key="8">
    <source>
        <dbReference type="PROSITE" id="PS50110"/>
    </source>
</evidence>
<keyword evidence="2" id="KW-0902">Two-component regulatory system</keyword>
<proteinExistence type="predicted"/>
<dbReference type="Gene3D" id="3.40.50.2300">
    <property type="match status" value="1"/>
</dbReference>
<dbReference type="EMBL" id="CP034562">
    <property type="protein sequence ID" value="AZQ61135.1"/>
    <property type="molecule type" value="Genomic_DNA"/>
</dbReference>
<dbReference type="Pfam" id="PF00072">
    <property type="entry name" value="Response_reg"/>
    <property type="match status" value="1"/>
</dbReference>
<accession>A0A3Q9FLU8</accession>
<evidence type="ECO:0000256" key="1">
    <source>
        <dbReference type="ARBA" id="ARBA00022553"/>
    </source>
</evidence>
<dbReference type="RefSeq" id="WP_126611278.1">
    <property type="nucleotide sequence ID" value="NZ_CP034562.1"/>
</dbReference>
<evidence type="ECO:0000256" key="6">
    <source>
        <dbReference type="PROSITE-ProRule" id="PRU00169"/>
    </source>
</evidence>
<feature type="domain" description="OmpR/PhoB-type" evidence="9">
    <location>
        <begin position="124"/>
        <end position="224"/>
    </location>
</feature>
<feature type="domain" description="Response regulatory" evidence="8">
    <location>
        <begin position="2"/>
        <end position="116"/>
    </location>
</feature>
<organism evidence="10 11">
    <name type="scientific">Flammeovirga pectinis</name>
    <dbReference type="NCBI Taxonomy" id="2494373"/>
    <lineage>
        <taxon>Bacteria</taxon>
        <taxon>Pseudomonadati</taxon>
        <taxon>Bacteroidota</taxon>
        <taxon>Cytophagia</taxon>
        <taxon>Cytophagales</taxon>
        <taxon>Flammeovirgaceae</taxon>
        <taxon>Flammeovirga</taxon>
    </lineage>
</organism>
<dbReference type="SMART" id="SM00448">
    <property type="entry name" value="REC"/>
    <property type="match status" value="1"/>
</dbReference>
<dbReference type="InterPro" id="IPR011006">
    <property type="entry name" value="CheY-like_superfamily"/>
</dbReference>
<dbReference type="GO" id="GO:0006355">
    <property type="term" value="P:regulation of DNA-templated transcription"/>
    <property type="evidence" value="ECO:0007669"/>
    <property type="project" value="InterPro"/>
</dbReference>
<protein>
    <submittedName>
        <fullName evidence="10">Response regulator transcription factor</fullName>
    </submittedName>
</protein>
<dbReference type="Gene3D" id="6.10.250.690">
    <property type="match status" value="1"/>
</dbReference>
<dbReference type="InterPro" id="IPR001789">
    <property type="entry name" value="Sig_transdc_resp-reg_receiver"/>
</dbReference>
<dbReference type="SMART" id="SM00862">
    <property type="entry name" value="Trans_reg_C"/>
    <property type="match status" value="1"/>
</dbReference>
<keyword evidence="3" id="KW-0805">Transcription regulation</keyword>
<evidence type="ECO:0000256" key="3">
    <source>
        <dbReference type="ARBA" id="ARBA00023015"/>
    </source>
</evidence>
<dbReference type="InterPro" id="IPR036388">
    <property type="entry name" value="WH-like_DNA-bd_sf"/>
</dbReference>
<evidence type="ECO:0000256" key="7">
    <source>
        <dbReference type="PROSITE-ProRule" id="PRU01091"/>
    </source>
</evidence>
<dbReference type="GO" id="GO:0032993">
    <property type="term" value="C:protein-DNA complex"/>
    <property type="evidence" value="ECO:0007669"/>
    <property type="project" value="TreeGrafter"/>
</dbReference>
<evidence type="ECO:0000256" key="5">
    <source>
        <dbReference type="ARBA" id="ARBA00023163"/>
    </source>
</evidence>
<dbReference type="Pfam" id="PF00486">
    <property type="entry name" value="Trans_reg_C"/>
    <property type="match status" value="1"/>
</dbReference>
<keyword evidence="4 7" id="KW-0238">DNA-binding</keyword>
<dbReference type="OrthoDB" id="9790442at2"/>
<dbReference type="GO" id="GO:0000976">
    <property type="term" value="F:transcription cis-regulatory region binding"/>
    <property type="evidence" value="ECO:0007669"/>
    <property type="project" value="TreeGrafter"/>
</dbReference>
<dbReference type="CDD" id="cd00383">
    <property type="entry name" value="trans_reg_C"/>
    <property type="match status" value="1"/>
</dbReference>
<dbReference type="AlphaFoldDB" id="A0A3Q9FLU8"/>
<dbReference type="InterPro" id="IPR001867">
    <property type="entry name" value="OmpR/PhoB-type_DNA-bd"/>
</dbReference>
<evidence type="ECO:0000256" key="4">
    <source>
        <dbReference type="ARBA" id="ARBA00023125"/>
    </source>
</evidence>
<dbReference type="GO" id="GO:0000156">
    <property type="term" value="F:phosphorelay response regulator activity"/>
    <property type="evidence" value="ECO:0007669"/>
    <property type="project" value="TreeGrafter"/>
</dbReference>
<dbReference type="PROSITE" id="PS51755">
    <property type="entry name" value="OMPR_PHOB"/>
    <property type="match status" value="1"/>
</dbReference>
<dbReference type="InterPro" id="IPR039420">
    <property type="entry name" value="WalR-like"/>
</dbReference>
<dbReference type="Gene3D" id="1.10.10.10">
    <property type="entry name" value="Winged helix-like DNA-binding domain superfamily/Winged helix DNA-binding domain"/>
    <property type="match status" value="1"/>
</dbReference>
<sequence>MKLLLIEDNESLSEDVISAFKDQKISIEWVSTLEEARDKIGVYEYDILVVDLGLPDGNGLDVVKLIKQVDPNAGVLIVTARDSLEDKVLGLDLGADDYITKPFHMAELIARVRSLFRRKKFKGSNDIIIEELKVDILSKNVSVNDVPLELTKKEYDLLIYFLYNKDKMLTKENIAEHLWGDHVDQADSFDFIYSHIKNLRKKLQKSGGVDRIKSVYGMGYKFSTSL</sequence>
<evidence type="ECO:0000256" key="2">
    <source>
        <dbReference type="ARBA" id="ARBA00023012"/>
    </source>
</evidence>
<dbReference type="PANTHER" id="PTHR48111">
    <property type="entry name" value="REGULATOR OF RPOS"/>
    <property type="match status" value="1"/>
</dbReference>
<feature type="modified residue" description="4-aspartylphosphate" evidence="6">
    <location>
        <position position="51"/>
    </location>
</feature>
<evidence type="ECO:0000313" key="11">
    <source>
        <dbReference type="Proteomes" id="UP000267268"/>
    </source>
</evidence>
<gene>
    <name evidence="10" type="ORF">EI427_02545</name>
</gene>
<keyword evidence="1 6" id="KW-0597">Phosphoprotein</keyword>
<keyword evidence="5" id="KW-0804">Transcription</keyword>
<evidence type="ECO:0000259" key="9">
    <source>
        <dbReference type="PROSITE" id="PS51755"/>
    </source>
</evidence>
<name>A0A3Q9FLU8_9BACT</name>